<evidence type="ECO:0000313" key="5">
    <source>
        <dbReference type="EMBL" id="SDD20472.1"/>
    </source>
</evidence>
<name>A0A1G6SUD1_9NOCA</name>
<evidence type="ECO:0000256" key="2">
    <source>
        <dbReference type="ARBA" id="ARBA00022598"/>
    </source>
</evidence>
<keyword evidence="2" id="KW-0436">Ligase</keyword>
<evidence type="ECO:0000313" key="6">
    <source>
        <dbReference type="Proteomes" id="UP000199417"/>
    </source>
</evidence>
<reference evidence="5 6" key="1">
    <citation type="submission" date="2016-10" db="EMBL/GenBank/DDBJ databases">
        <authorList>
            <person name="de Groot N.N."/>
        </authorList>
    </citation>
    <scope>NUCLEOTIDE SEQUENCE [LARGE SCALE GENOMIC DNA]</scope>
    <source>
        <strain evidence="5 6">JCM 11308</strain>
    </source>
</reference>
<evidence type="ECO:0000259" key="4">
    <source>
        <dbReference type="Pfam" id="PF13193"/>
    </source>
</evidence>
<dbReference type="RefSeq" id="WP_072843506.1">
    <property type="nucleotide sequence ID" value="NZ_FNAB01000003.1"/>
</dbReference>
<dbReference type="GO" id="GO:0016877">
    <property type="term" value="F:ligase activity, forming carbon-sulfur bonds"/>
    <property type="evidence" value="ECO:0007669"/>
    <property type="project" value="UniProtKB-ARBA"/>
</dbReference>
<dbReference type="CDD" id="cd05936">
    <property type="entry name" value="FC-FACS_FadD_like"/>
    <property type="match status" value="1"/>
</dbReference>
<accession>A0A1G6SUD1</accession>
<organism evidence="5 6">
    <name type="scientific">Rhodococcus tukisamuensis</name>
    <dbReference type="NCBI Taxonomy" id="168276"/>
    <lineage>
        <taxon>Bacteria</taxon>
        <taxon>Bacillati</taxon>
        <taxon>Actinomycetota</taxon>
        <taxon>Actinomycetes</taxon>
        <taxon>Mycobacteriales</taxon>
        <taxon>Nocardiaceae</taxon>
        <taxon>Rhodococcus</taxon>
    </lineage>
</organism>
<feature type="domain" description="AMP-dependent synthetase/ligase" evidence="3">
    <location>
        <begin position="9"/>
        <end position="361"/>
    </location>
</feature>
<keyword evidence="6" id="KW-1185">Reference proteome</keyword>
<dbReference type="Pfam" id="PF00501">
    <property type="entry name" value="AMP-binding"/>
    <property type="match status" value="1"/>
</dbReference>
<dbReference type="InterPro" id="IPR050237">
    <property type="entry name" value="ATP-dep_AMP-bd_enzyme"/>
</dbReference>
<feature type="domain" description="AMP-binding enzyme C-terminal" evidence="4">
    <location>
        <begin position="411"/>
        <end position="486"/>
    </location>
</feature>
<dbReference type="FunFam" id="3.30.300.30:FF:000008">
    <property type="entry name" value="2,3-dihydroxybenzoate-AMP ligase"/>
    <property type="match status" value="1"/>
</dbReference>
<dbReference type="InterPro" id="IPR042099">
    <property type="entry name" value="ANL_N_sf"/>
</dbReference>
<gene>
    <name evidence="5" type="ORF">SAMN05444580_103276</name>
</gene>
<dbReference type="PANTHER" id="PTHR43767">
    <property type="entry name" value="LONG-CHAIN-FATTY-ACID--COA LIGASE"/>
    <property type="match status" value="1"/>
</dbReference>
<dbReference type="Proteomes" id="UP000199417">
    <property type="component" value="Unassembled WGS sequence"/>
</dbReference>
<dbReference type="STRING" id="168276.SAMN05444580_103276"/>
<protein>
    <submittedName>
        <fullName evidence="5">Long-chain acyl-CoA synthetase</fullName>
    </submittedName>
</protein>
<dbReference type="Pfam" id="PF13193">
    <property type="entry name" value="AMP-binding_C"/>
    <property type="match status" value="1"/>
</dbReference>
<dbReference type="SUPFAM" id="SSF56801">
    <property type="entry name" value="Acetyl-CoA synthetase-like"/>
    <property type="match status" value="1"/>
</dbReference>
<sequence>MGNLALNLAASAANTPHAPALRLGDLTLDYAAVDAAAARVAGLLRDRGIRPGDVVGICLPNVPSFAICYYGVLRAGGVVVPLNPLLKERELTYHLADSGAKVLFAWEDVAETAQASAAATGTEPIIVTANGFDELLALAAPAPGYEERDDDDTAVILYTSGTTGRPKGAELTHANLLANCDVVAEVLLNLSPSDVVLGALPLFHVFGQTFALNTVVKVGALLTMLPRFDPTAALEVLERDGVTVFEGVPTMYTALLNHPDGKSFDLSGLRLCVSGGSAMPVEVMRGFEQAFGCTVLEGYGLSETSPVVSFNLPDRERKAGSIGLPVPGVEMRLVDDAGLEVGGDEVGEIAIRGHNVMKGYWGNPSATAAAIPDGWFRTGDLARRDSDGYYFIVDRKKDLVIRGGYNVYPREIEEVLYEHEDVAEVAVIGVPDARLGEEVCAVVALKPGGTATAQDLVEHAKHRIAAYKYPRHVVLVDALPKGATGKILKREIVVPSDLGSDLSGIR</sequence>
<dbReference type="NCBIfam" id="NF004837">
    <property type="entry name" value="PRK06187.1"/>
    <property type="match status" value="1"/>
</dbReference>
<dbReference type="InterPro" id="IPR000873">
    <property type="entry name" value="AMP-dep_synth/lig_dom"/>
</dbReference>
<evidence type="ECO:0000259" key="3">
    <source>
        <dbReference type="Pfam" id="PF00501"/>
    </source>
</evidence>
<dbReference type="InterPro" id="IPR025110">
    <property type="entry name" value="AMP-bd_C"/>
</dbReference>
<dbReference type="PROSITE" id="PS00455">
    <property type="entry name" value="AMP_BINDING"/>
    <property type="match status" value="1"/>
</dbReference>
<dbReference type="Gene3D" id="3.30.300.30">
    <property type="match status" value="1"/>
</dbReference>
<dbReference type="EMBL" id="FNAB01000003">
    <property type="protein sequence ID" value="SDD20472.1"/>
    <property type="molecule type" value="Genomic_DNA"/>
</dbReference>
<comment type="similarity">
    <text evidence="1">Belongs to the ATP-dependent AMP-binding enzyme family.</text>
</comment>
<proteinExistence type="inferred from homology"/>
<dbReference type="InterPro" id="IPR020845">
    <property type="entry name" value="AMP-binding_CS"/>
</dbReference>
<dbReference type="PANTHER" id="PTHR43767:SF12">
    <property type="entry name" value="AMP-DEPENDENT SYNTHETASE AND LIGASE"/>
    <property type="match status" value="1"/>
</dbReference>
<dbReference type="Gene3D" id="3.40.50.12780">
    <property type="entry name" value="N-terminal domain of ligase-like"/>
    <property type="match status" value="1"/>
</dbReference>
<dbReference type="AlphaFoldDB" id="A0A1G6SUD1"/>
<dbReference type="InterPro" id="IPR045851">
    <property type="entry name" value="AMP-bd_C_sf"/>
</dbReference>
<evidence type="ECO:0000256" key="1">
    <source>
        <dbReference type="ARBA" id="ARBA00006432"/>
    </source>
</evidence>